<dbReference type="AlphaFoldDB" id="A0A6J4CXQ6"/>
<sequence>MIAIKNLKEVLLALGFEGKSVFTKSYEVGARIEVDFTKKSITYTPLDTDFKEGEYPSLDKPSKGFIIHRNTTTNFKSNENFVCLVAVHKLLEKGYKPEHIILEPSFKVGHKPQVYSDILVLNQKFENLVLIENKTYGSEFSKEWNNMLKNGGQLFSYYAVNKTPYLCLLAFENGNKYEMRLISMQDNSDHLEHINSTLKKEDNKRGFNDPANTNATSYFEVWKETYSTASTTKGLFETDIEAYKIGKEKYKISDLSVVSKDQIASIYHEFATILRHHSIGNHENSFYSSPNPPFHPKPL</sequence>
<proteinExistence type="predicted"/>
<organism evidence="1 2">
    <name type="scientific">Helicobacter suis</name>
    <dbReference type="NCBI Taxonomy" id="104628"/>
    <lineage>
        <taxon>Bacteria</taxon>
        <taxon>Pseudomonadati</taxon>
        <taxon>Campylobacterota</taxon>
        <taxon>Epsilonproteobacteria</taxon>
        <taxon>Campylobacterales</taxon>
        <taxon>Helicobacteraceae</taxon>
        <taxon>Helicobacter</taxon>
    </lineage>
</organism>
<reference evidence="1 2" key="1">
    <citation type="submission" date="2019-06" db="EMBL/GenBank/DDBJ databases">
        <title>Complete genome sequence of Helicobacter suis SNTW101c.</title>
        <authorList>
            <person name="Rimbara E."/>
            <person name="Suzuki M."/>
            <person name="Matsui H."/>
            <person name="Nakamura M."/>
            <person name="Mori S."/>
            <person name="Shibayama K."/>
        </authorList>
    </citation>
    <scope>NUCLEOTIDE SEQUENCE [LARGE SCALE GENOMIC DNA]</scope>
    <source>
        <strain evidence="1 2">SNTW101c</strain>
    </source>
</reference>
<accession>A0A6J4CXQ6</accession>
<evidence type="ECO:0000313" key="2">
    <source>
        <dbReference type="Proteomes" id="UP000317935"/>
    </source>
</evidence>
<dbReference type="EMBL" id="AP019774">
    <property type="protein sequence ID" value="BCD69492.1"/>
    <property type="molecule type" value="Genomic_DNA"/>
</dbReference>
<evidence type="ECO:0000313" key="1">
    <source>
        <dbReference type="EMBL" id="BCD69492.1"/>
    </source>
</evidence>
<protein>
    <submittedName>
        <fullName evidence="1">Uncharacterized protein</fullName>
    </submittedName>
</protein>
<dbReference type="GeneID" id="56927990"/>
<dbReference type="RefSeq" id="WP_034376718.1">
    <property type="nucleotide sequence ID" value="NZ_AP019774.1"/>
</dbReference>
<dbReference type="Proteomes" id="UP000317935">
    <property type="component" value="Chromosome"/>
</dbReference>
<name>A0A6J4CXQ6_9HELI</name>
<gene>
    <name evidence="1" type="ORF">SNTW_01370</name>
</gene>
<dbReference type="OrthoDB" id="5298944at2"/>